<dbReference type="RefSeq" id="WP_181949600.1">
    <property type="nucleotide sequence ID" value="NZ_CQEM01000033.1"/>
</dbReference>
<gene>
    <name evidence="1" type="ORF">ERS008460_04105</name>
</gene>
<reference evidence="2" key="1">
    <citation type="submission" date="2015-03" db="EMBL/GenBank/DDBJ databases">
        <authorList>
            <consortium name="Pathogen Informatics"/>
        </authorList>
    </citation>
    <scope>NUCLEOTIDE SEQUENCE [LARGE SCALE GENOMIC DNA]</scope>
    <source>
        <strain evidence="2">IP27925</strain>
    </source>
</reference>
<sequence>MSKSIEALVTVLKAAAHEEIMLRDSGDTSDKWQDEASPENVLLLIAELERGNKP</sequence>
<accession>A0A0T9V0L5</accession>
<dbReference type="AlphaFoldDB" id="A0A0T9V0L5"/>
<dbReference type="EMBL" id="CQEM01000033">
    <property type="protein sequence ID" value="CNL92067.1"/>
    <property type="molecule type" value="Genomic_DNA"/>
</dbReference>
<proteinExistence type="predicted"/>
<dbReference type="Proteomes" id="UP000040088">
    <property type="component" value="Unassembled WGS sequence"/>
</dbReference>
<evidence type="ECO:0000313" key="2">
    <source>
        <dbReference type="Proteomes" id="UP000040088"/>
    </source>
</evidence>
<evidence type="ECO:0000313" key="1">
    <source>
        <dbReference type="EMBL" id="CNL92067.1"/>
    </source>
</evidence>
<protein>
    <submittedName>
        <fullName evidence="1">Uncharacterized protein</fullName>
    </submittedName>
</protein>
<organism evidence="1 2">
    <name type="scientific">Yersinia aleksiciae</name>
    <dbReference type="NCBI Taxonomy" id="263819"/>
    <lineage>
        <taxon>Bacteria</taxon>
        <taxon>Pseudomonadati</taxon>
        <taxon>Pseudomonadota</taxon>
        <taxon>Gammaproteobacteria</taxon>
        <taxon>Enterobacterales</taxon>
        <taxon>Yersiniaceae</taxon>
        <taxon>Yersinia</taxon>
    </lineage>
</organism>
<name>A0A0T9V0L5_YERAE</name>